<dbReference type="PANTHER" id="PTHR44279:SF5">
    <property type="entry name" value="HYDROXYSTEROID 11-BETA-DEHYDROGENASE 1-LIKE PROTEIN B"/>
    <property type="match status" value="1"/>
</dbReference>
<reference evidence="4" key="3">
    <citation type="submission" date="2025-09" db="UniProtKB">
        <authorList>
            <consortium name="Ensembl"/>
        </authorList>
    </citation>
    <scope>IDENTIFICATION</scope>
</reference>
<dbReference type="InParanoid" id="A0A803TP46"/>
<proteinExistence type="inferred from homology"/>
<evidence type="ECO:0000256" key="1">
    <source>
        <dbReference type="ARBA" id="ARBA00006484"/>
    </source>
</evidence>
<name>A0A803TP46_ANOCA</name>
<dbReference type="PRINTS" id="PR00081">
    <property type="entry name" value="GDHRDH"/>
</dbReference>
<dbReference type="InterPro" id="IPR002347">
    <property type="entry name" value="SDR_fam"/>
</dbReference>
<keyword evidence="2" id="KW-0560">Oxidoreductase</keyword>
<dbReference type="PANTHER" id="PTHR44279">
    <property type="entry name" value="HYDROXYSTEROID (11-BETA) DEHYDROGENASE 1-LIKE B-RELATED"/>
    <property type="match status" value="1"/>
</dbReference>
<dbReference type="PROSITE" id="PS00061">
    <property type="entry name" value="ADH_SHORT"/>
    <property type="match status" value="1"/>
</dbReference>
<accession>A0A803TP46</accession>
<dbReference type="Pfam" id="PF00106">
    <property type="entry name" value="adh_short"/>
    <property type="match status" value="1"/>
</dbReference>
<feature type="signal peptide" evidence="3">
    <location>
        <begin position="1"/>
        <end position="22"/>
    </location>
</feature>
<evidence type="ECO:0000256" key="3">
    <source>
        <dbReference type="SAM" id="SignalP"/>
    </source>
</evidence>
<organism evidence="4 5">
    <name type="scientific">Anolis carolinensis</name>
    <name type="common">Green anole</name>
    <name type="synonym">American chameleon</name>
    <dbReference type="NCBI Taxonomy" id="28377"/>
    <lineage>
        <taxon>Eukaryota</taxon>
        <taxon>Metazoa</taxon>
        <taxon>Chordata</taxon>
        <taxon>Craniata</taxon>
        <taxon>Vertebrata</taxon>
        <taxon>Euteleostomi</taxon>
        <taxon>Lepidosauria</taxon>
        <taxon>Squamata</taxon>
        <taxon>Bifurcata</taxon>
        <taxon>Unidentata</taxon>
        <taxon>Episquamata</taxon>
        <taxon>Toxicofera</taxon>
        <taxon>Iguania</taxon>
        <taxon>Dactyloidae</taxon>
        <taxon>Anolis</taxon>
    </lineage>
</organism>
<dbReference type="InterPro" id="IPR051253">
    <property type="entry name" value="11-beta-HSD"/>
</dbReference>
<evidence type="ECO:0008006" key="6">
    <source>
        <dbReference type="Google" id="ProtNLM"/>
    </source>
</evidence>
<comment type="similarity">
    <text evidence="1">Belongs to the short-chain dehydrogenases/reductases (SDR) family.</text>
</comment>
<evidence type="ECO:0000313" key="4">
    <source>
        <dbReference type="Ensembl" id="ENSACAP00000036986.1"/>
    </source>
</evidence>
<dbReference type="Bgee" id="ENSACAG00000002678">
    <property type="expression patterns" value="Expressed in liver and 9 other cell types or tissues"/>
</dbReference>
<dbReference type="GO" id="GO:0016491">
    <property type="term" value="F:oxidoreductase activity"/>
    <property type="evidence" value="ECO:0000318"/>
    <property type="project" value="GO_Central"/>
</dbReference>
<reference evidence="4" key="2">
    <citation type="submission" date="2025-08" db="UniProtKB">
        <authorList>
            <consortium name="Ensembl"/>
        </authorList>
    </citation>
    <scope>IDENTIFICATION</scope>
</reference>
<sequence length="345" mass="37848">MAARRILFSLLVALCAYHFYREKPFSEDMVRGKRILVTGSSMGIGEQIAYELARMGAHVMLTARREKQLQEVVQKCLDLGASSAQFVAADMSNMTEAQRVIKETKDAMGGLDHLILNHVGKTSLFGPFQWDLEPVIKTMTVNFFSYVQLTLSARDMLRESQGSIVVVSSVAGRVPSPFSVPYVASKFALEGFYSSLRSELRLLNAELPITVAVLGYIDTGKTEAKAPTLQQHPELSSPQPACLLPSRHGCELPEGQNVGVAESESGMRPGHCEGRHAERAGGFLSLLVRQTHHLPPGLDARTRGLSRQQSLPGGEYRLEKGLGIIFETLPASNFARRDPKKVNLA</sequence>
<keyword evidence="5" id="KW-1185">Reference proteome</keyword>
<dbReference type="Gene3D" id="3.40.50.720">
    <property type="entry name" value="NAD(P)-binding Rossmann-like Domain"/>
    <property type="match status" value="1"/>
</dbReference>
<dbReference type="GeneTree" id="ENSGT00940000160097"/>
<dbReference type="InterPro" id="IPR036291">
    <property type="entry name" value="NAD(P)-bd_dom_sf"/>
</dbReference>
<protein>
    <recommendedName>
        <fullName evidence="6">Hydroxysteroid 11-beta dehydrogenase 1 like</fullName>
    </recommendedName>
</protein>
<feature type="chain" id="PRO_5032583382" description="Hydroxysteroid 11-beta dehydrogenase 1 like" evidence="3">
    <location>
        <begin position="23"/>
        <end position="345"/>
    </location>
</feature>
<evidence type="ECO:0000313" key="5">
    <source>
        <dbReference type="Proteomes" id="UP000001646"/>
    </source>
</evidence>
<dbReference type="InterPro" id="IPR020904">
    <property type="entry name" value="Sc_DH/Rdtase_CS"/>
</dbReference>
<keyword evidence="3" id="KW-0732">Signal</keyword>
<dbReference type="Proteomes" id="UP000001646">
    <property type="component" value="Unplaced"/>
</dbReference>
<evidence type="ECO:0000256" key="2">
    <source>
        <dbReference type="ARBA" id="ARBA00023002"/>
    </source>
</evidence>
<dbReference type="AlphaFoldDB" id="A0A803TP46"/>
<reference evidence="4" key="1">
    <citation type="submission" date="2009-12" db="EMBL/GenBank/DDBJ databases">
        <title>The Genome Sequence of Anolis carolinensis (Green Anole Lizard).</title>
        <authorList>
            <consortium name="The Genome Sequencing Platform"/>
            <person name="Di Palma F."/>
            <person name="Alfoldi J."/>
            <person name="Heiman D."/>
            <person name="Young S."/>
            <person name="Grabherr M."/>
            <person name="Johnson J."/>
            <person name="Lander E.S."/>
            <person name="Lindblad-Toh K."/>
        </authorList>
    </citation>
    <scope>NUCLEOTIDE SEQUENCE [LARGE SCALE GENOMIC DNA]</scope>
    <source>
        <strain evidence="4">JBL SC #1</strain>
    </source>
</reference>
<dbReference type="Ensembl" id="ENSACAT00000051311.1">
    <property type="protein sequence ID" value="ENSACAP00000036986.1"/>
    <property type="gene ID" value="ENSACAG00000002678.3"/>
</dbReference>
<dbReference type="SUPFAM" id="SSF51735">
    <property type="entry name" value="NAD(P)-binding Rossmann-fold domains"/>
    <property type="match status" value="1"/>
</dbReference>
<gene>
    <name evidence="4" type="primary">LOC100555943</name>
</gene>